<gene>
    <name evidence="4" type="ORF">B0J11DRAFT_611369</name>
</gene>
<dbReference type="OrthoDB" id="3792270at2759"/>
<dbReference type="PROSITE" id="PS50088">
    <property type="entry name" value="ANK_REPEAT"/>
    <property type="match status" value="1"/>
</dbReference>
<keyword evidence="2 3" id="KW-0040">ANK repeat</keyword>
<comment type="caution">
    <text evidence="4">The sequence shown here is derived from an EMBL/GenBank/DDBJ whole genome shotgun (WGS) entry which is preliminary data.</text>
</comment>
<dbReference type="PANTHER" id="PTHR24198:SF165">
    <property type="entry name" value="ANKYRIN REPEAT-CONTAINING PROTEIN-RELATED"/>
    <property type="match status" value="1"/>
</dbReference>
<keyword evidence="5" id="KW-1185">Reference proteome</keyword>
<dbReference type="AlphaFoldDB" id="A0A9P9EE42"/>
<feature type="repeat" description="ANK" evidence="3">
    <location>
        <begin position="360"/>
        <end position="392"/>
    </location>
</feature>
<evidence type="ECO:0000256" key="3">
    <source>
        <dbReference type="PROSITE-ProRule" id="PRU00023"/>
    </source>
</evidence>
<reference evidence="4" key="1">
    <citation type="journal article" date="2021" name="Nat. Commun.">
        <title>Genetic determinants of endophytism in the Arabidopsis root mycobiome.</title>
        <authorList>
            <person name="Mesny F."/>
            <person name="Miyauchi S."/>
            <person name="Thiergart T."/>
            <person name="Pickel B."/>
            <person name="Atanasova L."/>
            <person name="Karlsson M."/>
            <person name="Huettel B."/>
            <person name="Barry K.W."/>
            <person name="Haridas S."/>
            <person name="Chen C."/>
            <person name="Bauer D."/>
            <person name="Andreopoulos W."/>
            <person name="Pangilinan J."/>
            <person name="LaButti K."/>
            <person name="Riley R."/>
            <person name="Lipzen A."/>
            <person name="Clum A."/>
            <person name="Drula E."/>
            <person name="Henrissat B."/>
            <person name="Kohler A."/>
            <person name="Grigoriev I.V."/>
            <person name="Martin F.M."/>
            <person name="Hacquard S."/>
        </authorList>
    </citation>
    <scope>NUCLEOTIDE SEQUENCE</scope>
    <source>
        <strain evidence="4">MPI-CAGE-CH-0243</strain>
    </source>
</reference>
<proteinExistence type="predicted"/>
<dbReference type="EMBL" id="JAGMWT010000002">
    <property type="protein sequence ID" value="KAH7135432.1"/>
    <property type="molecule type" value="Genomic_DNA"/>
</dbReference>
<name>A0A9P9EE42_9PLEO</name>
<dbReference type="Proteomes" id="UP000700596">
    <property type="component" value="Unassembled WGS sequence"/>
</dbReference>
<protein>
    <submittedName>
        <fullName evidence="4">Ankyrin repeat-containing domain protein</fullName>
    </submittedName>
</protein>
<evidence type="ECO:0000256" key="2">
    <source>
        <dbReference type="ARBA" id="ARBA00023043"/>
    </source>
</evidence>
<dbReference type="Gene3D" id="1.25.40.20">
    <property type="entry name" value="Ankyrin repeat-containing domain"/>
    <property type="match status" value="1"/>
</dbReference>
<dbReference type="SUPFAM" id="SSF48403">
    <property type="entry name" value="Ankyrin repeat"/>
    <property type="match status" value="1"/>
</dbReference>
<dbReference type="Pfam" id="PF12796">
    <property type="entry name" value="Ank_2"/>
    <property type="match status" value="1"/>
</dbReference>
<dbReference type="InterPro" id="IPR002110">
    <property type="entry name" value="Ankyrin_rpt"/>
</dbReference>
<dbReference type="GO" id="GO:0005737">
    <property type="term" value="C:cytoplasm"/>
    <property type="evidence" value="ECO:0007669"/>
    <property type="project" value="TreeGrafter"/>
</dbReference>
<accession>A0A9P9EE42</accession>
<evidence type="ECO:0000256" key="1">
    <source>
        <dbReference type="ARBA" id="ARBA00022737"/>
    </source>
</evidence>
<evidence type="ECO:0000313" key="4">
    <source>
        <dbReference type="EMBL" id="KAH7135432.1"/>
    </source>
</evidence>
<dbReference type="InterPro" id="IPR036770">
    <property type="entry name" value="Ankyrin_rpt-contain_sf"/>
</dbReference>
<keyword evidence="1" id="KW-0677">Repeat</keyword>
<sequence>MSLLALPLELFQAISKETIKTLGICESFKLRLVSKLFDAEIQRTMYALPIFDNHNAGNFFEGFDLPAKMSVAMTSRLLLMKLRSHNASKRPFCAVVNRTLAFFEELDSEHVVTNQEITDVIIEQAASSSTLTKLVEWLSPSGNSTAGLGSTMENAIVVAVATNRPALLRELLQKGGNICTPTAYLGDPLHMAGKTGSEDMIRVILDHELREKADVNEAGEPYVRHRLRKIILKAATKEGRENIVRIVLEKKYHTGQPGRGYSKAINNAIEGNYQAIAVMLLLRRKPVSRRPAYWERSWYKRICSEIVSRNLVEVMRTILQKSSISQHGYLDAPLQQSIKNNKLEMARLIASHASSPGLSSFPVALMSAAEHGHRDILDTLLERGGSIDLPDNVDDARHVLPTAATEGNFQMVQHILTKEFDLKRNNCGTRALTRAAVWGSRDIVELLLDAGVSAKKVLEPVDEDGKLTHAMETAKKIHPEIVAFIKERSATEVATEVATDAAQAQNKVEEFPIDV</sequence>
<organism evidence="4 5">
    <name type="scientific">Dendryphion nanum</name>
    <dbReference type="NCBI Taxonomy" id="256645"/>
    <lineage>
        <taxon>Eukaryota</taxon>
        <taxon>Fungi</taxon>
        <taxon>Dikarya</taxon>
        <taxon>Ascomycota</taxon>
        <taxon>Pezizomycotina</taxon>
        <taxon>Dothideomycetes</taxon>
        <taxon>Pleosporomycetidae</taxon>
        <taxon>Pleosporales</taxon>
        <taxon>Torulaceae</taxon>
        <taxon>Dendryphion</taxon>
    </lineage>
</organism>
<dbReference type="PANTHER" id="PTHR24198">
    <property type="entry name" value="ANKYRIN REPEAT AND PROTEIN KINASE DOMAIN-CONTAINING PROTEIN"/>
    <property type="match status" value="1"/>
</dbReference>
<dbReference type="SMART" id="SM00248">
    <property type="entry name" value="ANK"/>
    <property type="match status" value="6"/>
</dbReference>
<evidence type="ECO:0000313" key="5">
    <source>
        <dbReference type="Proteomes" id="UP000700596"/>
    </source>
</evidence>